<evidence type="ECO:0000313" key="2">
    <source>
        <dbReference type="Proteomes" id="UP000269374"/>
    </source>
</evidence>
<evidence type="ECO:0000313" key="1">
    <source>
        <dbReference type="EMBL" id="AYG01432.1"/>
    </source>
</evidence>
<name>A0A387BGZ2_9LACT</name>
<gene>
    <name evidence="1" type="ORF">D7I46_10335</name>
</gene>
<organism evidence="1 2">
    <name type="scientific">Lactococcus allomyrinae</name>
    <dbReference type="NCBI Taxonomy" id="2419773"/>
    <lineage>
        <taxon>Bacteria</taxon>
        <taxon>Bacillati</taxon>
        <taxon>Bacillota</taxon>
        <taxon>Bacilli</taxon>
        <taxon>Lactobacillales</taxon>
        <taxon>Streptococcaceae</taxon>
        <taxon>Lactococcus</taxon>
    </lineage>
</organism>
<reference evidence="1 2" key="1">
    <citation type="submission" date="2018-09" db="EMBL/GenBank/DDBJ databases">
        <title>Genome sequencing of strain 1JSPR-7.</title>
        <authorList>
            <person name="Heo J."/>
            <person name="Kim S.-J."/>
            <person name="Kwon S.-W."/>
        </authorList>
    </citation>
    <scope>NUCLEOTIDE SEQUENCE [LARGE SCALE GENOMIC DNA]</scope>
    <source>
        <strain evidence="1 2">1JSPR-7</strain>
    </source>
</reference>
<dbReference type="AlphaFoldDB" id="A0A387BGZ2"/>
<proteinExistence type="predicted"/>
<sequence>MITAFCLTPNIREVKAWILSTWDSGIAVLGLIKMESNLFSGDIISLQLDLSLGGMYERN</sequence>
<keyword evidence="2" id="KW-1185">Reference proteome</keyword>
<dbReference type="Proteomes" id="UP000269374">
    <property type="component" value="Chromosome"/>
</dbReference>
<dbReference type="EMBL" id="CP032627">
    <property type="protein sequence ID" value="AYG01432.1"/>
    <property type="molecule type" value="Genomic_DNA"/>
</dbReference>
<accession>A0A387BGZ2</accession>
<dbReference type="KEGG" id="lact:D7I46_10335"/>
<protein>
    <submittedName>
        <fullName evidence="1">Uncharacterized protein</fullName>
    </submittedName>
</protein>